<dbReference type="PATRIC" id="fig|159743.3.peg.6245"/>
<reference evidence="1 2" key="1">
    <citation type="submission" date="2014-11" db="EMBL/GenBank/DDBJ databases">
        <title>Draft Genome Sequences of Paenibacillus polymyxa NRRL B-30509 and Paenibacillus terrae NRRL B-30644, Strains from a Poultry Environment that Produce Tridecaptin A and Paenicidins.</title>
        <authorList>
            <person name="van Belkum M.J."/>
            <person name="Lohans C.T."/>
            <person name="Vederas J.C."/>
        </authorList>
    </citation>
    <scope>NUCLEOTIDE SEQUENCE [LARGE SCALE GENOMIC DNA]</scope>
    <source>
        <strain evidence="1 2">NRRL B-30644</strain>
    </source>
</reference>
<gene>
    <name evidence="1" type="ORF">QD47_27985</name>
</gene>
<dbReference type="OrthoDB" id="2512975at2"/>
<comment type="caution">
    <text evidence="1">The sequence shown here is derived from an EMBL/GenBank/DDBJ whole genome shotgun (WGS) entry which is preliminary data.</text>
</comment>
<proteinExistence type="predicted"/>
<sequence length="291" mass="33798">MEEVDLGEDIIFLLSDQHVLDKAVELLRLKFVQHEWDDIIVISDRLHSISDKIYNDHQKARSLNESIELDSKRPLVFYYGFSYLAKATALQKKGQYDQAREDILKYSELGWFAGLDTDGLEEVERFKHFAEGNLLTNDLLSGKTELLEKYIQFLDDDPGEILPGLVTVTETANLHSLDIDHILEKYSNNIEDFQTYEEPKNRSHYSRFLYELSIYLIKKKKFADAIQHILSFLVSPSTINNKADVIKFVSLFEALRKYASAEQTEQYQNIFKEMVRNEKGIDLSGYDILAH</sequence>
<dbReference type="AlphaFoldDB" id="A0A0D7WUT1"/>
<evidence type="ECO:0000313" key="2">
    <source>
        <dbReference type="Proteomes" id="UP000032534"/>
    </source>
</evidence>
<protein>
    <recommendedName>
        <fullName evidence="3">DNA-binding protein</fullName>
    </recommendedName>
</protein>
<dbReference type="RefSeq" id="WP_044649201.1">
    <property type="nucleotide sequence ID" value="NZ_JTHP01000118.1"/>
</dbReference>
<dbReference type="EMBL" id="JTHP01000118">
    <property type="protein sequence ID" value="KJD42478.1"/>
    <property type="molecule type" value="Genomic_DNA"/>
</dbReference>
<evidence type="ECO:0000313" key="1">
    <source>
        <dbReference type="EMBL" id="KJD42478.1"/>
    </source>
</evidence>
<keyword evidence="2" id="KW-1185">Reference proteome</keyword>
<evidence type="ECO:0008006" key="3">
    <source>
        <dbReference type="Google" id="ProtNLM"/>
    </source>
</evidence>
<name>A0A0D7WUT1_9BACL</name>
<accession>A0A0D7WUT1</accession>
<dbReference type="Proteomes" id="UP000032534">
    <property type="component" value="Unassembled WGS sequence"/>
</dbReference>
<organism evidence="1 2">
    <name type="scientific">Paenibacillus terrae</name>
    <dbReference type="NCBI Taxonomy" id="159743"/>
    <lineage>
        <taxon>Bacteria</taxon>
        <taxon>Bacillati</taxon>
        <taxon>Bacillota</taxon>
        <taxon>Bacilli</taxon>
        <taxon>Bacillales</taxon>
        <taxon>Paenibacillaceae</taxon>
        <taxon>Paenibacillus</taxon>
    </lineage>
</organism>